<dbReference type="EMBL" id="JABANM010030235">
    <property type="protein sequence ID" value="KAF4706610.1"/>
    <property type="molecule type" value="Genomic_DNA"/>
</dbReference>
<accession>A0A7J6QG82</accession>
<evidence type="ECO:0000313" key="1">
    <source>
        <dbReference type="EMBL" id="KAF4706610.1"/>
    </source>
</evidence>
<evidence type="ECO:0000313" key="2">
    <source>
        <dbReference type="Proteomes" id="UP000574390"/>
    </source>
</evidence>
<dbReference type="AlphaFoldDB" id="A0A7J6QG82"/>
<gene>
    <name evidence="1" type="ORF">FOZ62_024054</name>
</gene>
<protein>
    <submittedName>
        <fullName evidence="1">Uncharacterized protein</fullName>
    </submittedName>
</protein>
<sequence>MSSSSTCASSVELIPAAPIFIRSFGQRKMDCWVICDKNKAGFKLKARGDDHNLQMVACEGEYRSISLYPGSRKKEKKTHPLLRVLRGDAGSSHWRLSYRCPTCPKHNIFYTDFVTAFNYGGTETEFSMDLLPVDHWCRCRTSDDSSVPRSNGKNRRLTVHLGDGENPSYFFKVVDDGGKVCLKVVRSQAAGANTEGDILGLTYKEPFNTAAAFGITTAVMTAWKESHPSGNLLRRLMKKCTTSVPKSPEELLKVAKGAVVCGVMKKKISEKK</sequence>
<proteinExistence type="predicted"/>
<name>A0A7J6QG82_PEROL</name>
<dbReference type="Proteomes" id="UP000574390">
    <property type="component" value="Unassembled WGS sequence"/>
</dbReference>
<organism evidence="1 2">
    <name type="scientific">Perkinsus olseni</name>
    <name type="common">Perkinsus atlanticus</name>
    <dbReference type="NCBI Taxonomy" id="32597"/>
    <lineage>
        <taxon>Eukaryota</taxon>
        <taxon>Sar</taxon>
        <taxon>Alveolata</taxon>
        <taxon>Perkinsozoa</taxon>
        <taxon>Perkinsea</taxon>
        <taxon>Perkinsida</taxon>
        <taxon>Perkinsidae</taxon>
        <taxon>Perkinsus</taxon>
    </lineage>
</organism>
<comment type="caution">
    <text evidence="1">The sequence shown here is derived from an EMBL/GenBank/DDBJ whole genome shotgun (WGS) entry which is preliminary data.</text>
</comment>
<reference evidence="1 2" key="1">
    <citation type="submission" date="2020-04" db="EMBL/GenBank/DDBJ databases">
        <title>Perkinsus olseni comparative genomics.</title>
        <authorList>
            <person name="Bogema D.R."/>
        </authorList>
    </citation>
    <scope>NUCLEOTIDE SEQUENCE [LARGE SCALE GENOMIC DNA]</scope>
    <source>
        <strain evidence="1">ATCC PRA-205</strain>
    </source>
</reference>